<keyword evidence="2" id="KW-1133">Transmembrane helix</keyword>
<dbReference type="GO" id="GO:0005254">
    <property type="term" value="F:chloride channel activity"/>
    <property type="evidence" value="ECO:0007669"/>
    <property type="project" value="InterPro"/>
</dbReference>
<dbReference type="Pfam" id="PF01062">
    <property type="entry name" value="Bestrophin"/>
    <property type="match status" value="1"/>
</dbReference>
<feature type="region of interest" description="Disordered" evidence="1">
    <location>
        <begin position="574"/>
        <end position="594"/>
    </location>
</feature>
<dbReference type="InterPro" id="IPR021134">
    <property type="entry name" value="Bestrophin-like"/>
</dbReference>
<dbReference type="EMBL" id="AGNL01006311">
    <property type="protein sequence ID" value="EJK72136.1"/>
    <property type="molecule type" value="Genomic_DNA"/>
</dbReference>
<name>K0TF44_THAOC</name>
<feature type="compositionally biased region" description="Basic and acidic residues" evidence="1">
    <location>
        <begin position="905"/>
        <end position="916"/>
    </location>
</feature>
<dbReference type="Proteomes" id="UP000266841">
    <property type="component" value="Unassembled WGS sequence"/>
</dbReference>
<protein>
    <recommendedName>
        <fullName evidence="6">Bestrophin homolog</fullName>
    </recommendedName>
</protein>
<dbReference type="OMA" id="STGMAWH"/>
<keyword evidence="5" id="KW-1185">Reference proteome</keyword>
<feature type="region of interest" description="Disordered" evidence="1">
    <location>
        <begin position="44"/>
        <end position="92"/>
    </location>
</feature>
<dbReference type="AlphaFoldDB" id="K0TF44"/>
<feature type="compositionally biased region" description="Basic and acidic residues" evidence="1">
    <location>
        <begin position="575"/>
        <end position="594"/>
    </location>
</feature>
<dbReference type="eggNOG" id="ENOG502S1IE">
    <property type="taxonomic scope" value="Eukaryota"/>
</dbReference>
<reference evidence="4 5" key="1">
    <citation type="journal article" date="2012" name="Genome Biol.">
        <title>Genome and low-iron response of an oceanic diatom adapted to chronic iron limitation.</title>
        <authorList>
            <person name="Lommer M."/>
            <person name="Specht M."/>
            <person name="Roy A.S."/>
            <person name="Kraemer L."/>
            <person name="Andreson R."/>
            <person name="Gutowska M.A."/>
            <person name="Wolf J."/>
            <person name="Bergner S.V."/>
            <person name="Schilhabel M.B."/>
            <person name="Klostermeier U.C."/>
            <person name="Beiko R.G."/>
            <person name="Rosenstiel P."/>
            <person name="Hippler M."/>
            <person name="Laroche J."/>
        </authorList>
    </citation>
    <scope>NUCLEOTIDE SEQUENCE [LARGE SCALE GENOMIC DNA]</scope>
    <source>
        <strain evidence="4 5">CCMP1005</strain>
    </source>
</reference>
<evidence type="ECO:0008006" key="6">
    <source>
        <dbReference type="Google" id="ProtNLM"/>
    </source>
</evidence>
<accession>K0TF44</accession>
<evidence type="ECO:0000313" key="5">
    <source>
        <dbReference type="Proteomes" id="UP000266841"/>
    </source>
</evidence>
<keyword evidence="2" id="KW-0472">Membrane</keyword>
<evidence type="ECO:0000256" key="3">
    <source>
        <dbReference type="SAM" id="SignalP"/>
    </source>
</evidence>
<dbReference type="OrthoDB" id="417078at2759"/>
<feature type="transmembrane region" description="Helical" evidence="2">
    <location>
        <begin position="477"/>
        <end position="497"/>
    </location>
</feature>
<gene>
    <name evidence="4" type="ORF">THAOC_06361</name>
</gene>
<organism evidence="4 5">
    <name type="scientific">Thalassiosira oceanica</name>
    <name type="common">Marine diatom</name>
    <dbReference type="NCBI Taxonomy" id="159749"/>
    <lineage>
        <taxon>Eukaryota</taxon>
        <taxon>Sar</taxon>
        <taxon>Stramenopiles</taxon>
        <taxon>Ochrophyta</taxon>
        <taxon>Bacillariophyta</taxon>
        <taxon>Coscinodiscophyceae</taxon>
        <taxon>Thalassiosirophycidae</taxon>
        <taxon>Thalassiosirales</taxon>
        <taxon>Thalassiosiraceae</taxon>
        <taxon>Thalassiosira</taxon>
    </lineage>
</organism>
<keyword evidence="2" id="KW-0812">Transmembrane</keyword>
<sequence length="1067" mass="120033">MSASATRAACGLILAALILNETLQNGGALSFAGRAKPVTPLRSVDVPRSLRRRCRQYPPMSTQVPGNHRSCGSRLERRDGSDRQPPSKSKGAAVVAAALKKRTLHKAQRIFAKFRRKQHDDTITSASNERVQRRALPLAFQKERIKQSIQISRVQSFAMMAKPTEYSTRQRPTALQMVLSTPDTVIEQASTEKLLDTLIDESVRTSARQPVMMQFNPKRGWIWRQWRGTVFSETWKSGLRNMALSTLVVFLYGAQPKLKDLLQGFSILWGQLLSVTTFTLTFFLNQSYGLWRKCYDYSRRLQGRLNDLGLTLAAHATRTKPSSSDVPSTYTPRSRQVLELVSRYVRVFNLLTYASFTRSHRPILTPRGMRRLVERGILTNKEREILSEADVPATQRHNAVLVWLTRLFLEGTQTGVFEGGTGFEQQFMEKIHVIRAQYGAIGDELQGRMPLAYAHIVQVLLDVVLWMYPFMALSTGMAWHLCIAGTFLLTMFYQGLFDLAKQFLDPYDNENFGQGDDPLVIDTLIAETNAGSIRWMNSFHAQPWNKQQLDDGELYDSILPPMGYSVKDLAEMEAQEEKERQERELAKMEKQREKEDKERIKAEKLLENLVANNQNGTSLVSGERYNGTAILTPVGEVLADSDADGYLFPKTLLEVSDGEVKEMLSLVPPSEFASISEAVVAEDGLAVDLNETSDEVVKVLTLADGTIVTHDEEDLVINKTVTTTVESRTASVEVNSTVEDVASTFAEVAEDAVNGNGLPRLLDGQVEVDWDKLGTTPNFEESIAEMQTFRENSAPVGLYKSIEEVESGLGDDDADEDDTLEPWAVEWFDELGPDGQEYRLSQMLADEDWSDELEEEADEDGLNLTMTLEQYTKETKELIATAKTELAEEKEVLQYSRWNPAQMGDQRDNGGRKKTDATITSQQLRKAERDEETDPLYDQTRLDAISQLWGAHPEVLEGTFVDKEEELEQQTNEISFSNVYSLWGEGVPSADSLDDDESINIAAPPIDSVTQLWQQTGIDHDDIDNDNEELDVSAYANFEWWDQVTEDGGSLRESRRPDISGGLRLRA</sequence>
<feature type="region of interest" description="Disordered" evidence="1">
    <location>
        <begin position="898"/>
        <end position="935"/>
    </location>
</feature>
<evidence type="ECO:0000256" key="1">
    <source>
        <dbReference type="SAM" id="MobiDB-lite"/>
    </source>
</evidence>
<feature type="chain" id="PRO_5003837934" description="Bestrophin homolog" evidence="3">
    <location>
        <begin position="29"/>
        <end position="1067"/>
    </location>
</feature>
<feature type="compositionally biased region" description="Basic and acidic residues" evidence="1">
    <location>
        <begin position="1049"/>
        <end position="1058"/>
    </location>
</feature>
<evidence type="ECO:0000256" key="2">
    <source>
        <dbReference type="SAM" id="Phobius"/>
    </source>
</evidence>
<feature type="region of interest" description="Disordered" evidence="1">
    <location>
        <begin position="1046"/>
        <end position="1067"/>
    </location>
</feature>
<feature type="transmembrane region" description="Helical" evidence="2">
    <location>
        <begin position="268"/>
        <end position="291"/>
    </location>
</feature>
<evidence type="ECO:0000313" key="4">
    <source>
        <dbReference type="EMBL" id="EJK72136.1"/>
    </source>
</evidence>
<comment type="caution">
    <text evidence="4">The sequence shown here is derived from an EMBL/GenBank/DDBJ whole genome shotgun (WGS) entry which is preliminary data.</text>
</comment>
<proteinExistence type="predicted"/>
<keyword evidence="3" id="KW-0732">Signal</keyword>
<feature type="signal peptide" evidence="3">
    <location>
        <begin position="1"/>
        <end position="28"/>
    </location>
</feature>